<organism evidence="1 2">
    <name type="scientific">Brachybacterium sacelli</name>
    <dbReference type="NCBI Taxonomy" id="173364"/>
    <lineage>
        <taxon>Bacteria</taxon>
        <taxon>Bacillati</taxon>
        <taxon>Actinomycetota</taxon>
        <taxon>Actinomycetes</taxon>
        <taxon>Micrococcales</taxon>
        <taxon>Dermabacteraceae</taxon>
        <taxon>Brachybacterium</taxon>
    </lineage>
</organism>
<evidence type="ECO:0000313" key="1">
    <source>
        <dbReference type="EMBL" id="MBP2382714.1"/>
    </source>
</evidence>
<protein>
    <submittedName>
        <fullName evidence="1">ABC-type multidrug transport system fused ATPase/permease subunit</fullName>
    </submittedName>
</protein>
<dbReference type="InterPro" id="IPR027417">
    <property type="entry name" value="P-loop_NTPase"/>
</dbReference>
<reference evidence="1 2" key="1">
    <citation type="submission" date="2021-03" db="EMBL/GenBank/DDBJ databases">
        <title>Sequencing the genomes of 1000 actinobacteria strains.</title>
        <authorList>
            <person name="Klenk H.-P."/>
        </authorList>
    </citation>
    <scope>NUCLEOTIDE SEQUENCE [LARGE SCALE GENOMIC DNA]</scope>
    <source>
        <strain evidence="1 2">DSM 14566</strain>
    </source>
</reference>
<accession>A0ABS4X2N9</accession>
<dbReference type="Gene3D" id="3.40.50.300">
    <property type="entry name" value="P-loop containing nucleotide triphosphate hydrolases"/>
    <property type="match status" value="1"/>
</dbReference>
<dbReference type="EMBL" id="JAGIOD010000001">
    <property type="protein sequence ID" value="MBP2382714.1"/>
    <property type="molecule type" value="Genomic_DNA"/>
</dbReference>
<proteinExistence type="predicted"/>
<sequence>MDRIYVVDEGRVLEQGSYEDLLVQDGRFAAIFAEQR</sequence>
<comment type="caution">
    <text evidence="1">The sequence shown here is derived from an EMBL/GenBank/DDBJ whole genome shotgun (WGS) entry which is preliminary data.</text>
</comment>
<evidence type="ECO:0000313" key="2">
    <source>
        <dbReference type="Proteomes" id="UP001519290"/>
    </source>
</evidence>
<keyword evidence="2" id="KW-1185">Reference proteome</keyword>
<dbReference type="Proteomes" id="UP001519290">
    <property type="component" value="Unassembled WGS sequence"/>
</dbReference>
<dbReference type="SUPFAM" id="SSF52540">
    <property type="entry name" value="P-loop containing nucleoside triphosphate hydrolases"/>
    <property type="match status" value="1"/>
</dbReference>
<name>A0ABS4X2N9_9MICO</name>
<gene>
    <name evidence="1" type="ORF">JOF43_002671</name>
</gene>